<comment type="caution">
    <text evidence="2">The sequence shown here is derived from an EMBL/GenBank/DDBJ whole genome shotgun (WGS) entry which is preliminary data.</text>
</comment>
<protein>
    <submittedName>
        <fullName evidence="2">Uncharacterized protein</fullName>
    </submittedName>
</protein>
<sequence>MQPWCENYCRGEDQYFRRLEYSTRVTWCSVVIDQTNDVIELVEEGQQEALARKTRLYITGIHVRDTANLHLLLQQTTPNSEERRFLTLFRASRAFRNRTDCRHGEGTQRNSSLQRAAEEMHCVS</sequence>
<feature type="region of interest" description="Disordered" evidence="1">
    <location>
        <begin position="100"/>
        <end position="124"/>
    </location>
</feature>
<dbReference type="Proteomes" id="UP001187343">
    <property type="component" value="Unassembled WGS sequence"/>
</dbReference>
<dbReference type="EMBL" id="JAUYZG010000003">
    <property type="protein sequence ID" value="KAK2910966.1"/>
    <property type="molecule type" value="Genomic_DNA"/>
</dbReference>
<gene>
    <name evidence="2" type="ORF">Q8A67_003099</name>
</gene>
<evidence type="ECO:0000256" key="1">
    <source>
        <dbReference type="SAM" id="MobiDB-lite"/>
    </source>
</evidence>
<proteinExistence type="predicted"/>
<dbReference type="AlphaFoldDB" id="A0AA88TVZ6"/>
<evidence type="ECO:0000313" key="3">
    <source>
        <dbReference type="Proteomes" id="UP001187343"/>
    </source>
</evidence>
<name>A0AA88TVZ6_9TELE</name>
<keyword evidence="3" id="KW-1185">Reference proteome</keyword>
<reference evidence="2" key="1">
    <citation type="submission" date="2023-08" db="EMBL/GenBank/DDBJ databases">
        <title>Chromosome-level Genome Assembly of mud carp (Cirrhinus molitorella).</title>
        <authorList>
            <person name="Liu H."/>
        </authorList>
    </citation>
    <scope>NUCLEOTIDE SEQUENCE</scope>
    <source>
        <strain evidence="2">Prfri</strain>
        <tissue evidence="2">Muscle</tissue>
    </source>
</reference>
<organism evidence="2 3">
    <name type="scientific">Cirrhinus molitorella</name>
    <name type="common">mud carp</name>
    <dbReference type="NCBI Taxonomy" id="172907"/>
    <lineage>
        <taxon>Eukaryota</taxon>
        <taxon>Metazoa</taxon>
        <taxon>Chordata</taxon>
        <taxon>Craniata</taxon>
        <taxon>Vertebrata</taxon>
        <taxon>Euteleostomi</taxon>
        <taxon>Actinopterygii</taxon>
        <taxon>Neopterygii</taxon>
        <taxon>Teleostei</taxon>
        <taxon>Ostariophysi</taxon>
        <taxon>Cypriniformes</taxon>
        <taxon>Cyprinidae</taxon>
        <taxon>Labeoninae</taxon>
        <taxon>Labeonini</taxon>
        <taxon>Cirrhinus</taxon>
    </lineage>
</organism>
<evidence type="ECO:0000313" key="2">
    <source>
        <dbReference type="EMBL" id="KAK2910966.1"/>
    </source>
</evidence>
<accession>A0AA88TVZ6</accession>